<proteinExistence type="inferred from homology"/>
<evidence type="ECO:0000256" key="1">
    <source>
        <dbReference type="ARBA" id="ARBA00004123"/>
    </source>
</evidence>
<dbReference type="RefSeq" id="XP_027194656.1">
    <property type="nucleotide sequence ID" value="XM_027338855.1"/>
</dbReference>
<dbReference type="SMART" id="SM00849">
    <property type="entry name" value="Lactamase_B"/>
    <property type="match status" value="1"/>
</dbReference>
<feature type="region of interest" description="Disordered" evidence="7">
    <location>
        <begin position="404"/>
        <end position="444"/>
    </location>
</feature>
<dbReference type="Proteomes" id="UP000515146">
    <property type="component" value="Unplaced"/>
</dbReference>
<dbReference type="CTD" id="43426"/>
<feature type="domain" description="Metallo-beta-lactamase" evidence="8">
    <location>
        <begin position="17"/>
        <end position="223"/>
    </location>
</feature>
<dbReference type="PANTHER" id="PTHR45922:SF1">
    <property type="entry name" value="CLEAVAGE AND POLYADENYLATION SPECIFICITY FACTOR SUBUNIT 2"/>
    <property type="match status" value="1"/>
</dbReference>
<dbReference type="OrthoDB" id="64353at2759"/>
<accession>A0A6P6XP90</accession>
<keyword evidence="5 6" id="KW-0539">Nucleus</keyword>
<evidence type="ECO:0000256" key="3">
    <source>
        <dbReference type="ARBA" id="ARBA00022664"/>
    </source>
</evidence>
<dbReference type="SUPFAM" id="SSF56281">
    <property type="entry name" value="Metallo-hydrolase/oxidoreductase"/>
    <property type="match status" value="1"/>
</dbReference>
<dbReference type="InterPro" id="IPR011108">
    <property type="entry name" value="RMMBL"/>
</dbReference>
<keyword evidence="3 6" id="KW-0507">mRNA processing</keyword>
<protein>
    <recommendedName>
        <fullName evidence="6">Cleavage and polyadenylation specificity factor subunit 2</fullName>
    </recommendedName>
    <alternativeName>
        <fullName evidence="6">Cleavage and polyadenylation specificity factor 100 kDa subunit</fullName>
    </alternativeName>
</protein>
<evidence type="ECO:0000313" key="10">
    <source>
        <dbReference type="Proteomes" id="UP000515146"/>
    </source>
</evidence>
<dbReference type="InterPro" id="IPR001279">
    <property type="entry name" value="Metallo-B-lactamas"/>
</dbReference>
<dbReference type="Pfam" id="PF16661">
    <property type="entry name" value="Lactamase_B_6"/>
    <property type="match status" value="1"/>
</dbReference>
<evidence type="ECO:0000259" key="9">
    <source>
        <dbReference type="SMART" id="SM01027"/>
    </source>
</evidence>
<dbReference type="InterPro" id="IPR036866">
    <property type="entry name" value="RibonucZ/Hydroxyglut_hydro"/>
</dbReference>
<dbReference type="GO" id="GO:0006398">
    <property type="term" value="P:mRNA 3'-end processing by stem-loop binding and cleavage"/>
    <property type="evidence" value="ECO:0007669"/>
    <property type="project" value="InterPro"/>
</dbReference>
<dbReference type="SMART" id="SM01027">
    <property type="entry name" value="Beta-Casp"/>
    <property type="match status" value="1"/>
</dbReference>
<dbReference type="InParanoid" id="A0A6P6XP90"/>
<dbReference type="FunFam" id="3.60.15.10:FF:000008">
    <property type="entry name" value="Cleavage and polyadenylation specificity factor subunit 2"/>
    <property type="match status" value="1"/>
</dbReference>
<dbReference type="GO" id="GO:0003723">
    <property type="term" value="F:RNA binding"/>
    <property type="evidence" value="ECO:0007669"/>
    <property type="project" value="UniProtKB-KW"/>
</dbReference>
<dbReference type="PANTHER" id="PTHR45922">
    <property type="entry name" value="CLEAVAGE AND POLYADENYLATION SPECIFICITY FACTOR SUBUNIT 2"/>
    <property type="match status" value="1"/>
</dbReference>
<evidence type="ECO:0000256" key="6">
    <source>
        <dbReference type="RuleBase" id="RU365006"/>
    </source>
</evidence>
<gene>
    <name evidence="11" type="primary">LOC113789334</name>
</gene>
<dbReference type="InterPro" id="IPR022712">
    <property type="entry name" value="Beta_Casp"/>
</dbReference>
<dbReference type="Pfam" id="PF13299">
    <property type="entry name" value="CPSF100_C"/>
    <property type="match status" value="1"/>
</dbReference>
<dbReference type="Pfam" id="PF10996">
    <property type="entry name" value="Beta-Casp"/>
    <property type="match status" value="1"/>
</dbReference>
<reference evidence="11" key="1">
    <citation type="submission" date="2025-08" db="UniProtKB">
        <authorList>
            <consortium name="RefSeq"/>
        </authorList>
    </citation>
    <scope>IDENTIFICATION</scope>
    <source>
        <strain evidence="11">Airmid</strain>
    </source>
</reference>
<evidence type="ECO:0000256" key="4">
    <source>
        <dbReference type="ARBA" id="ARBA00022884"/>
    </source>
</evidence>
<evidence type="ECO:0000313" key="11">
    <source>
        <dbReference type="RefSeq" id="XP_027194656.1"/>
    </source>
</evidence>
<feature type="region of interest" description="Disordered" evidence="7">
    <location>
        <begin position="697"/>
        <end position="725"/>
    </location>
</feature>
<feature type="compositionally biased region" description="Basic and acidic residues" evidence="7">
    <location>
        <begin position="404"/>
        <end position="426"/>
    </location>
</feature>
<dbReference type="FunCoup" id="A0A6P6XP90">
    <property type="interactions" value="1855"/>
</dbReference>
<dbReference type="InterPro" id="IPR025069">
    <property type="entry name" value="Cpsf2_C"/>
</dbReference>
<feature type="compositionally biased region" description="Acidic residues" evidence="7">
    <location>
        <begin position="427"/>
        <end position="444"/>
    </location>
</feature>
<dbReference type="InterPro" id="IPR035639">
    <property type="entry name" value="CPSF2_MBL"/>
</dbReference>
<keyword evidence="10" id="KW-1185">Reference proteome</keyword>
<dbReference type="CDD" id="cd16293">
    <property type="entry name" value="CPSF2-like_MBL-fold"/>
    <property type="match status" value="1"/>
</dbReference>
<keyword evidence="4 6" id="KW-0694">RNA-binding</keyword>
<evidence type="ECO:0000256" key="7">
    <source>
        <dbReference type="SAM" id="MobiDB-lite"/>
    </source>
</evidence>
<feature type="compositionally biased region" description="Low complexity" evidence="7">
    <location>
        <begin position="700"/>
        <end position="717"/>
    </location>
</feature>
<evidence type="ECO:0000259" key="8">
    <source>
        <dbReference type="SMART" id="SM00849"/>
    </source>
</evidence>
<evidence type="ECO:0000256" key="5">
    <source>
        <dbReference type="ARBA" id="ARBA00023242"/>
    </source>
</evidence>
<evidence type="ECO:0000256" key="2">
    <source>
        <dbReference type="ARBA" id="ARBA00010624"/>
    </source>
</evidence>
<feature type="domain" description="Beta-Casp" evidence="9">
    <location>
        <begin position="243"/>
        <end position="368"/>
    </location>
</feature>
<dbReference type="GO" id="GO:0005847">
    <property type="term" value="C:mRNA cleavage and polyadenylation specificity factor complex"/>
    <property type="evidence" value="ECO:0007669"/>
    <property type="project" value="InterPro"/>
</dbReference>
<dbReference type="KEGG" id="dpte:113789334"/>
<dbReference type="AlphaFoldDB" id="A0A6P6XP90"/>
<dbReference type="Gene3D" id="3.60.15.10">
    <property type="entry name" value="Ribonuclease Z/Hydroxyacylglutathione hydrolase-like"/>
    <property type="match status" value="1"/>
</dbReference>
<name>A0A6P6XP90_DERPT</name>
<dbReference type="OMA" id="QSRHNME"/>
<comment type="subcellular location">
    <subcellularLocation>
        <location evidence="1 6">Nucleus</location>
    </subcellularLocation>
</comment>
<sequence>MTSIIYFTPISGALDESPPCYLLNIDEFCFLLDCGLDESCNVDYVENLKPHITKIDAVLLSHPDTFHLGALPYLFGKCGLSCDIYATIPVYQMGQMFAYDLYQSRHGFEDFNLFTLDDVDLAFDKVIQVKYNQTVMLKGKGQGITLTPLPAGHMIGGTVWKIVKDGEEDIFYAVDINHKKERHLNGCTIDKLSRPSMLIIDCDNINYMPERRKKRDTQLFGSIIETLRSSGNVLIGTDTAGRVLELSHMLDQMWRSEPGLHVYSIILLNNFSYNVIEFAKSLVEWMSDKLMRGFEGQRNNPFAFKHIQLCHNLNELARIPEPYVILASQPDFECGFSRELFYGFCGNAKNTIILTQRSSLPGTLCDLLINSANLPRPFRIKFIRKMRVPLAGEELESYLERKRNEELEKEKEKNANDSIKDKKNTDDESDEESDDDDDDDDDEYFDEEFNRISNVKNANSKVPNIAGMTQSTNKHDLMMSSRMDGRVKGGGFFKNAKKSYPMFPCVEKKIKWDDYGEIINPDDYSIFDMSKIFMEDKENMMTEELKNNENMAKINDDQMNELIKETNPTKCIENIEELQIQAKIETIDFEGRSDGESLKRIIKMIRPRRLILVRGLSDKANSFAAYCQNNDCVSGKIFIPKINELVDATTERHIYQIKLKDALVSSLKFSKYKDGAQLAWVEAEIDMDITESILPQNEDQQQQQQKNIDSNDTNNDNNNRKEMDKTEMIIMIDNHQRNNREMIPILKQLPSSEMPTHQTIFVNELKLSDFKQILMKHDIQAEFSGGVLLCNGQVEVKRTESGRIHLEGTVSDEYFKIRKLLYDQYAIL</sequence>
<comment type="similarity">
    <text evidence="2 6">Belongs to the metallo-beta-lactamase superfamily. RNA-metabolizing metallo-beta-lactamase-like family. CPSF2/YSH1 subfamily.</text>
</comment>
<organism evidence="10 11">
    <name type="scientific">Dermatophagoides pteronyssinus</name>
    <name type="common">European house dust mite</name>
    <dbReference type="NCBI Taxonomy" id="6956"/>
    <lineage>
        <taxon>Eukaryota</taxon>
        <taxon>Metazoa</taxon>
        <taxon>Ecdysozoa</taxon>
        <taxon>Arthropoda</taxon>
        <taxon>Chelicerata</taxon>
        <taxon>Arachnida</taxon>
        <taxon>Acari</taxon>
        <taxon>Acariformes</taxon>
        <taxon>Sarcoptiformes</taxon>
        <taxon>Astigmata</taxon>
        <taxon>Psoroptidia</taxon>
        <taxon>Analgoidea</taxon>
        <taxon>Pyroglyphidae</taxon>
        <taxon>Dermatophagoidinae</taxon>
        <taxon>Dermatophagoides</taxon>
    </lineage>
</organism>
<dbReference type="Pfam" id="PF07521">
    <property type="entry name" value="RMMBL"/>
    <property type="match status" value="1"/>
</dbReference>
<dbReference type="InterPro" id="IPR027075">
    <property type="entry name" value="CPSF2"/>
</dbReference>